<dbReference type="EMBL" id="CAKOGL010000028">
    <property type="protein sequence ID" value="CAH2105208.1"/>
    <property type="molecule type" value="Genomic_DNA"/>
</dbReference>
<dbReference type="InterPro" id="IPR012934">
    <property type="entry name" value="Znf_AD"/>
</dbReference>
<protein>
    <submittedName>
        <fullName evidence="15">Uncharacterized protein</fullName>
    </submittedName>
</protein>
<dbReference type="Pfam" id="PF07776">
    <property type="entry name" value="zf-AD"/>
    <property type="match status" value="1"/>
</dbReference>
<keyword evidence="7" id="KW-0238">DNA-binding</keyword>
<gene>
    <name evidence="15" type="ORF">EEDITHA_LOCUS19499</name>
</gene>
<dbReference type="PANTHER" id="PTHR16515">
    <property type="entry name" value="PR DOMAIN ZINC FINGER PROTEIN"/>
    <property type="match status" value="1"/>
</dbReference>
<dbReference type="SUPFAM" id="SSF57716">
    <property type="entry name" value="Glucocorticoid receptor-like (DNA-binding domain)"/>
    <property type="match status" value="1"/>
</dbReference>
<dbReference type="Pfam" id="PF16622">
    <property type="entry name" value="zf-C2H2_11"/>
    <property type="match status" value="1"/>
</dbReference>
<evidence type="ECO:0000256" key="10">
    <source>
        <dbReference type="PROSITE-ProRule" id="PRU00042"/>
    </source>
</evidence>
<dbReference type="Pfam" id="PF00096">
    <property type="entry name" value="zf-C2H2"/>
    <property type="match status" value="3"/>
</dbReference>
<feature type="compositionally biased region" description="Basic residues" evidence="12">
    <location>
        <begin position="408"/>
        <end position="419"/>
    </location>
</feature>
<dbReference type="PANTHER" id="PTHR16515:SF66">
    <property type="entry name" value="C2H2-TYPE DOMAIN-CONTAINING PROTEIN"/>
    <property type="match status" value="1"/>
</dbReference>
<feature type="domain" description="C2H2-type" evidence="13">
    <location>
        <begin position="389"/>
        <end position="419"/>
    </location>
</feature>
<dbReference type="InterPro" id="IPR013087">
    <property type="entry name" value="Znf_C2H2_type"/>
</dbReference>
<dbReference type="GO" id="GO:0003677">
    <property type="term" value="F:DNA binding"/>
    <property type="evidence" value="ECO:0007669"/>
    <property type="project" value="UniProtKB-KW"/>
</dbReference>
<accession>A0AAU9V106</accession>
<dbReference type="Gene3D" id="3.30.160.60">
    <property type="entry name" value="Classic Zinc Finger"/>
    <property type="match status" value="4"/>
</dbReference>
<feature type="domain" description="C2H2-type" evidence="13">
    <location>
        <begin position="273"/>
        <end position="300"/>
    </location>
</feature>
<dbReference type="GO" id="GO:0008270">
    <property type="term" value="F:zinc ion binding"/>
    <property type="evidence" value="ECO:0007669"/>
    <property type="project" value="UniProtKB-UniRule"/>
</dbReference>
<feature type="binding site" evidence="11">
    <location>
        <position position="24"/>
    </location>
    <ligand>
        <name>Zn(2+)</name>
        <dbReference type="ChEBI" id="CHEBI:29105"/>
    </ligand>
</feature>
<keyword evidence="3" id="KW-0677">Repeat</keyword>
<evidence type="ECO:0000256" key="4">
    <source>
        <dbReference type="ARBA" id="ARBA00022771"/>
    </source>
</evidence>
<dbReference type="Proteomes" id="UP001153954">
    <property type="component" value="Unassembled WGS sequence"/>
</dbReference>
<evidence type="ECO:0000313" key="16">
    <source>
        <dbReference type="Proteomes" id="UP001153954"/>
    </source>
</evidence>
<evidence type="ECO:0000256" key="7">
    <source>
        <dbReference type="ARBA" id="ARBA00023125"/>
    </source>
</evidence>
<feature type="domain" description="C2H2-type" evidence="13">
    <location>
        <begin position="301"/>
        <end position="328"/>
    </location>
</feature>
<feature type="binding site" evidence="11">
    <location>
        <position position="68"/>
    </location>
    <ligand>
        <name>Zn(2+)</name>
        <dbReference type="ChEBI" id="CHEBI:29105"/>
    </ligand>
</feature>
<dbReference type="PROSITE" id="PS50157">
    <property type="entry name" value="ZINC_FINGER_C2H2_2"/>
    <property type="match status" value="5"/>
</dbReference>
<keyword evidence="16" id="KW-1185">Reference proteome</keyword>
<name>A0AAU9V106_EUPED</name>
<comment type="caution">
    <text evidence="15">The sequence shown here is derived from an EMBL/GenBank/DDBJ whole genome shotgun (WGS) entry which is preliminary data.</text>
</comment>
<evidence type="ECO:0000256" key="11">
    <source>
        <dbReference type="PROSITE-ProRule" id="PRU01263"/>
    </source>
</evidence>
<feature type="binding site" evidence="11">
    <location>
        <position position="71"/>
    </location>
    <ligand>
        <name>Zn(2+)</name>
        <dbReference type="ChEBI" id="CHEBI:29105"/>
    </ligand>
</feature>
<keyword evidence="8" id="KW-0804">Transcription</keyword>
<dbReference type="GO" id="GO:0010468">
    <property type="term" value="P:regulation of gene expression"/>
    <property type="evidence" value="ECO:0007669"/>
    <property type="project" value="TreeGrafter"/>
</dbReference>
<proteinExistence type="predicted"/>
<feature type="domain" description="C2H2-type" evidence="13">
    <location>
        <begin position="362"/>
        <end position="389"/>
    </location>
</feature>
<feature type="domain" description="C2H2-type" evidence="13">
    <location>
        <begin position="329"/>
        <end position="356"/>
    </location>
</feature>
<dbReference type="FunFam" id="3.30.160.60:FF:000621">
    <property type="entry name" value="FLT3-interacting zinc finger 1"/>
    <property type="match status" value="1"/>
</dbReference>
<evidence type="ECO:0000256" key="12">
    <source>
        <dbReference type="SAM" id="MobiDB-lite"/>
    </source>
</evidence>
<keyword evidence="2 11" id="KW-0479">Metal-binding</keyword>
<feature type="binding site" evidence="11">
    <location>
        <position position="21"/>
    </location>
    <ligand>
        <name>Zn(2+)</name>
        <dbReference type="ChEBI" id="CHEBI:29105"/>
    </ligand>
</feature>
<keyword evidence="9" id="KW-0539">Nucleus</keyword>
<evidence type="ECO:0000256" key="1">
    <source>
        <dbReference type="ARBA" id="ARBA00004123"/>
    </source>
</evidence>
<dbReference type="SMART" id="SM00355">
    <property type="entry name" value="ZnF_C2H2"/>
    <property type="match status" value="5"/>
</dbReference>
<evidence type="ECO:0000256" key="6">
    <source>
        <dbReference type="ARBA" id="ARBA00023015"/>
    </source>
</evidence>
<feature type="domain" description="ZAD" evidence="14">
    <location>
        <begin position="19"/>
        <end position="95"/>
    </location>
</feature>
<evidence type="ECO:0000313" key="15">
    <source>
        <dbReference type="EMBL" id="CAH2105208.1"/>
    </source>
</evidence>
<dbReference type="FunFam" id="3.30.160.60:FF:000965">
    <property type="entry name" value="Neurotrophin receptor-interacting factor homolog"/>
    <property type="match status" value="1"/>
</dbReference>
<dbReference type="PROSITE" id="PS00028">
    <property type="entry name" value="ZINC_FINGER_C2H2_1"/>
    <property type="match status" value="5"/>
</dbReference>
<organism evidence="15 16">
    <name type="scientific">Euphydryas editha</name>
    <name type="common">Edith's checkerspot</name>
    <dbReference type="NCBI Taxonomy" id="104508"/>
    <lineage>
        <taxon>Eukaryota</taxon>
        <taxon>Metazoa</taxon>
        <taxon>Ecdysozoa</taxon>
        <taxon>Arthropoda</taxon>
        <taxon>Hexapoda</taxon>
        <taxon>Insecta</taxon>
        <taxon>Pterygota</taxon>
        <taxon>Neoptera</taxon>
        <taxon>Endopterygota</taxon>
        <taxon>Lepidoptera</taxon>
        <taxon>Glossata</taxon>
        <taxon>Ditrysia</taxon>
        <taxon>Papilionoidea</taxon>
        <taxon>Nymphalidae</taxon>
        <taxon>Nymphalinae</taxon>
        <taxon>Euphydryas</taxon>
    </lineage>
</organism>
<dbReference type="InterPro" id="IPR050331">
    <property type="entry name" value="Zinc_finger"/>
</dbReference>
<feature type="region of interest" description="Disordered" evidence="12">
    <location>
        <begin position="408"/>
        <end position="433"/>
    </location>
</feature>
<evidence type="ECO:0000256" key="9">
    <source>
        <dbReference type="ARBA" id="ARBA00023242"/>
    </source>
</evidence>
<dbReference type="InterPro" id="IPR036236">
    <property type="entry name" value="Znf_C2H2_sf"/>
</dbReference>
<keyword evidence="5 11" id="KW-0862">Zinc</keyword>
<evidence type="ECO:0000259" key="14">
    <source>
        <dbReference type="PROSITE" id="PS51915"/>
    </source>
</evidence>
<dbReference type="SUPFAM" id="SSF57667">
    <property type="entry name" value="beta-beta-alpha zinc fingers"/>
    <property type="match status" value="3"/>
</dbReference>
<reference evidence="15" key="1">
    <citation type="submission" date="2022-03" db="EMBL/GenBank/DDBJ databases">
        <authorList>
            <person name="Tunstrom K."/>
        </authorList>
    </citation>
    <scope>NUCLEOTIDE SEQUENCE</scope>
</reference>
<evidence type="ECO:0000256" key="5">
    <source>
        <dbReference type="ARBA" id="ARBA00022833"/>
    </source>
</evidence>
<dbReference type="PROSITE" id="PS51915">
    <property type="entry name" value="ZAD"/>
    <property type="match status" value="1"/>
</dbReference>
<keyword evidence="6" id="KW-0805">Transcription regulation</keyword>
<dbReference type="GO" id="GO:0005634">
    <property type="term" value="C:nucleus"/>
    <property type="evidence" value="ECO:0007669"/>
    <property type="project" value="UniProtKB-SubCell"/>
</dbReference>
<comment type="subcellular location">
    <subcellularLocation>
        <location evidence="1">Nucleus</location>
    </subcellularLocation>
</comment>
<dbReference type="FunFam" id="3.30.160.60:FF:001004">
    <property type="entry name" value="Zinc finger protein 426"/>
    <property type="match status" value="1"/>
</dbReference>
<evidence type="ECO:0000256" key="2">
    <source>
        <dbReference type="ARBA" id="ARBA00022723"/>
    </source>
</evidence>
<evidence type="ECO:0000256" key="8">
    <source>
        <dbReference type="ARBA" id="ARBA00023163"/>
    </source>
</evidence>
<dbReference type="AlphaFoldDB" id="A0AAU9V106"/>
<evidence type="ECO:0000256" key="3">
    <source>
        <dbReference type="ARBA" id="ARBA00022737"/>
    </source>
</evidence>
<dbReference type="SMART" id="SM00868">
    <property type="entry name" value="zf-AD"/>
    <property type="match status" value="1"/>
</dbReference>
<dbReference type="Gene3D" id="3.40.1800.20">
    <property type="match status" value="1"/>
</dbReference>
<sequence length="433" mass="49086">MRTYARKRTEYQFIEGVHEMCRLCLEKAKETVPIFSDKDNFCASLTMRIMMCVGLEITREDCLPDIICAECHKELMNYYEFKKKCVLTYQKLKSHVLAVKQLGTKYKTDNTLKVNQEQNVKSEMEDRKHNEDSVVDIIETGHLGIDNDLNGLCSVSNDVVVEKPAIEPSPNILDASIHQNVSEFLSSILVELGILSQHGDQMVLTDQNVSLIEIETGDNNKMVLEMLEINEEQQNEINNKISNSEINIEPTIKFVEPCNTDKNVKQPKKESCARCDECGKLFASSAALRRHARVHSGERPYVCALCGRAFAQREVLRRHELVHREERPFKCSSCPKSFTQRGALAAHARSHAAPAERALALHRCARCPRVFLHASGLSRHTKVHNGRVFACAECQRRFSDQSSLLRHARSKHKHTHKQPHTAARGAAQDLCSV</sequence>
<evidence type="ECO:0000259" key="13">
    <source>
        <dbReference type="PROSITE" id="PS50157"/>
    </source>
</evidence>
<dbReference type="InterPro" id="IPR041697">
    <property type="entry name" value="Znf-C2H2_11"/>
</dbReference>
<keyword evidence="4 10" id="KW-0863">Zinc-finger</keyword>